<protein>
    <submittedName>
        <fullName evidence="8">TonB-dependent receptor</fullName>
    </submittedName>
</protein>
<gene>
    <name evidence="8" type="ORF">DUE52_15770</name>
</gene>
<dbReference type="SUPFAM" id="SSF49464">
    <property type="entry name" value="Carboxypeptidase regulatory domain-like"/>
    <property type="match status" value="1"/>
</dbReference>
<dbReference type="Pfam" id="PF07715">
    <property type="entry name" value="Plug"/>
    <property type="match status" value="1"/>
</dbReference>
<keyword evidence="3" id="KW-0998">Cell outer membrane</keyword>
<evidence type="ECO:0000256" key="4">
    <source>
        <dbReference type="SAM" id="MobiDB-lite"/>
    </source>
</evidence>
<dbReference type="AlphaFoldDB" id="A0A368JPP9"/>
<dbReference type="EMBL" id="QOWE01000012">
    <property type="protein sequence ID" value="RCR68573.1"/>
    <property type="molecule type" value="Genomic_DNA"/>
</dbReference>
<keyword evidence="8" id="KW-0675">Receptor</keyword>
<accession>A0A368JPP9</accession>
<evidence type="ECO:0000259" key="6">
    <source>
        <dbReference type="Pfam" id="PF07715"/>
    </source>
</evidence>
<evidence type="ECO:0000313" key="9">
    <source>
        <dbReference type="Proteomes" id="UP000253383"/>
    </source>
</evidence>
<dbReference type="Gene3D" id="2.60.40.1120">
    <property type="entry name" value="Carboxypeptidase-like, regulatory domain"/>
    <property type="match status" value="1"/>
</dbReference>
<dbReference type="Gene3D" id="2.40.170.20">
    <property type="entry name" value="TonB-dependent receptor, beta-barrel domain"/>
    <property type="match status" value="1"/>
</dbReference>
<dbReference type="Pfam" id="PF13620">
    <property type="entry name" value="CarboxypepD_reg"/>
    <property type="match status" value="1"/>
</dbReference>
<evidence type="ECO:0000256" key="1">
    <source>
        <dbReference type="ARBA" id="ARBA00004442"/>
    </source>
</evidence>
<feature type="compositionally biased region" description="Basic and acidic residues" evidence="4">
    <location>
        <begin position="833"/>
        <end position="842"/>
    </location>
</feature>
<organism evidence="8 9">
    <name type="scientific">Larkinella punicea</name>
    <dbReference type="NCBI Taxonomy" id="2315727"/>
    <lineage>
        <taxon>Bacteria</taxon>
        <taxon>Pseudomonadati</taxon>
        <taxon>Bacteroidota</taxon>
        <taxon>Cytophagia</taxon>
        <taxon>Cytophagales</taxon>
        <taxon>Spirosomataceae</taxon>
        <taxon>Larkinella</taxon>
    </lineage>
</organism>
<feature type="chain" id="PRO_5017057941" evidence="5">
    <location>
        <begin position="19"/>
        <end position="856"/>
    </location>
</feature>
<comment type="subcellular location">
    <subcellularLocation>
        <location evidence="1">Cell outer membrane</location>
    </subcellularLocation>
</comment>
<feature type="signal peptide" evidence="5">
    <location>
        <begin position="1"/>
        <end position="18"/>
    </location>
</feature>
<dbReference type="Proteomes" id="UP000253383">
    <property type="component" value="Unassembled WGS sequence"/>
</dbReference>
<evidence type="ECO:0000313" key="8">
    <source>
        <dbReference type="EMBL" id="RCR68573.1"/>
    </source>
</evidence>
<reference evidence="8 9" key="1">
    <citation type="submission" date="2018-07" db="EMBL/GenBank/DDBJ databases">
        <title>Genome analysis of Larkinella rosea.</title>
        <authorList>
            <person name="Zhou Z."/>
            <person name="Wang G."/>
        </authorList>
    </citation>
    <scope>NUCLEOTIDE SEQUENCE [LARGE SCALE GENOMIC DNA]</scope>
    <source>
        <strain evidence="9">zzj9</strain>
    </source>
</reference>
<dbReference type="Gene3D" id="2.170.130.10">
    <property type="entry name" value="TonB-dependent receptor, plug domain"/>
    <property type="match status" value="1"/>
</dbReference>
<proteinExistence type="predicted"/>
<sequence length="856" mass="93552">MKKFILFGIILCSTLSFAQPPAGNPQGGARPAPVIPGTVNPDAPRGNGRISGVLIDSTTNKPVEFATIALLSVQTGKPIDGTTSDEKGKFALTKLVPGEYRLQVSFLGYKNKETGKLKIERGSDINVGNVTLAPDVKTLQEVNVVGQTQIVEEKVDRLVYNAEKDITNKGGDASEVMRKVPMLSVDLDGNVTLRGSSNVRVLINNKPSTIVAASVADALKQIPADMIKSVEVITSPSAKYDAEGSAGIINIITKKNTLQGLTLNMDAGVGNRGSNLGLNGNYRAGKMGFSLGGFGRANYNIKGGFENTQRSFFDGVTTETRQIADTKNQFIFGNYQLGFDYDIAKNQSITASLRYGAQNGKTSQNLATVFFPGGIIPGQTTRRDVDIKNLSGTVDLNVDYTKTFKKPQQEFSILTQFSRNNRTNDYEADLFGSSSDITGRDRNDNLSYNQESTIQIDYQTPVKANQLVEFGGKGIFRQVDSDYKYFISTGPTGEYTQNPTRPNNGLDYDQNVAATYFSYTYTSKTKYTIKAGARYEYTMIDANFRSEIPGQSIDIPSYGNLVPSINISKSLKGGKTVKIAYNRRLQRPGIQFLNPNINAANPQNITFGNPYLEPELTDNIELSTSAYIKKTYLNFSFFARRTDNSIENVRTTSQDGVITTTYQNIGHKENYGANVFGNISLFSKWQIGGGADAYYSYITNNSPTPSLNASNSGVVVTGRMFTSLSLKKGWGVQGFGFVQGRSVQLQGYQTGFAFYSLGIKKDIKDDKGQTKGSLGLAGENFLTNPFNMRTELSSPTFQQSNINYFYNRGIRLTFSYRIGKMSFDQPQRRKKSVNNDDVKDGGDGGGQPAGGAAKQK</sequence>
<keyword evidence="2" id="KW-0472">Membrane</keyword>
<dbReference type="InterPro" id="IPR036942">
    <property type="entry name" value="Beta-barrel_TonB_sf"/>
</dbReference>
<feature type="region of interest" description="Disordered" evidence="4">
    <location>
        <begin position="21"/>
        <end position="46"/>
    </location>
</feature>
<feature type="region of interest" description="Disordered" evidence="4">
    <location>
        <begin position="824"/>
        <end position="856"/>
    </location>
</feature>
<comment type="caution">
    <text evidence="8">The sequence shown here is derived from an EMBL/GenBank/DDBJ whole genome shotgun (WGS) entry which is preliminary data.</text>
</comment>
<evidence type="ECO:0000259" key="7">
    <source>
        <dbReference type="Pfam" id="PF14905"/>
    </source>
</evidence>
<dbReference type="Pfam" id="PF14905">
    <property type="entry name" value="OMP_b-brl_3"/>
    <property type="match status" value="1"/>
</dbReference>
<name>A0A368JPP9_9BACT</name>
<dbReference type="InterPro" id="IPR008969">
    <property type="entry name" value="CarboxyPept-like_regulatory"/>
</dbReference>
<dbReference type="GO" id="GO:0009279">
    <property type="term" value="C:cell outer membrane"/>
    <property type="evidence" value="ECO:0007669"/>
    <property type="project" value="UniProtKB-SubCell"/>
</dbReference>
<feature type="domain" description="TonB-dependent receptor plug" evidence="6">
    <location>
        <begin position="164"/>
        <end position="248"/>
    </location>
</feature>
<evidence type="ECO:0000256" key="2">
    <source>
        <dbReference type="ARBA" id="ARBA00023136"/>
    </source>
</evidence>
<keyword evidence="9" id="KW-1185">Reference proteome</keyword>
<dbReference type="RefSeq" id="WP_114406992.1">
    <property type="nucleotide sequence ID" value="NZ_QOWE01000012.1"/>
</dbReference>
<dbReference type="PANTHER" id="PTHR40980:SF4">
    <property type="entry name" value="TONB-DEPENDENT RECEPTOR-LIKE BETA-BARREL DOMAIN-CONTAINING PROTEIN"/>
    <property type="match status" value="1"/>
</dbReference>
<feature type="domain" description="Outer membrane protein beta-barrel" evidence="7">
    <location>
        <begin position="402"/>
        <end position="816"/>
    </location>
</feature>
<dbReference type="SUPFAM" id="SSF56935">
    <property type="entry name" value="Porins"/>
    <property type="match status" value="1"/>
</dbReference>
<dbReference type="OrthoDB" id="905812at2"/>
<dbReference type="InterPro" id="IPR037066">
    <property type="entry name" value="Plug_dom_sf"/>
</dbReference>
<keyword evidence="5" id="KW-0732">Signal</keyword>
<evidence type="ECO:0000256" key="3">
    <source>
        <dbReference type="ARBA" id="ARBA00023237"/>
    </source>
</evidence>
<dbReference type="PANTHER" id="PTHR40980">
    <property type="entry name" value="PLUG DOMAIN-CONTAINING PROTEIN"/>
    <property type="match status" value="1"/>
</dbReference>
<evidence type="ECO:0000256" key="5">
    <source>
        <dbReference type="SAM" id="SignalP"/>
    </source>
</evidence>
<dbReference type="InterPro" id="IPR041700">
    <property type="entry name" value="OMP_b-brl_3"/>
</dbReference>
<dbReference type="InterPro" id="IPR012910">
    <property type="entry name" value="Plug_dom"/>
</dbReference>